<dbReference type="InterPro" id="IPR029044">
    <property type="entry name" value="Nucleotide-diphossugar_trans"/>
</dbReference>
<comment type="caution">
    <text evidence="4">The sequence shown here is derived from an EMBL/GenBank/DDBJ whole genome shotgun (WGS) entry which is preliminary data.</text>
</comment>
<sequence>MKARKAIILAAGKGTRMGALSSQMPKPLVPVAGRALLDRILDRLKEAKVMSVVVNIHHLPDMMEAHLQPEIETRYVQVSDERAALLETGGGVKKALPLLGTLPFFVINGDALWVDNSTSSLDRMAALFDPEKMDILLLLAPVSEALGYDGAGDFTGAFTKDAFPLSFRGEALSAPYVFAGVQVIKPAQYDGSPEGAWSNVELFRKAAAAGRLFGTVIEGHWMHVGTVAAIHEAEAKLTALGVQ</sequence>
<keyword evidence="5" id="KW-1185">Reference proteome</keyword>
<protein>
    <submittedName>
        <fullName evidence="4">Nucleotidyltransferase family protein</fullName>
    </submittedName>
</protein>
<keyword evidence="1" id="KW-0808">Transferase</keyword>
<evidence type="ECO:0000313" key="4">
    <source>
        <dbReference type="EMBL" id="MFC3050370.1"/>
    </source>
</evidence>
<dbReference type="RefSeq" id="WP_194214766.1">
    <property type="nucleotide sequence ID" value="NZ_CP061205.1"/>
</dbReference>
<organism evidence="4 5">
    <name type="scientific">Kordiimonas pumila</name>
    <dbReference type="NCBI Taxonomy" id="2161677"/>
    <lineage>
        <taxon>Bacteria</taxon>
        <taxon>Pseudomonadati</taxon>
        <taxon>Pseudomonadota</taxon>
        <taxon>Alphaproteobacteria</taxon>
        <taxon>Kordiimonadales</taxon>
        <taxon>Kordiimonadaceae</taxon>
        <taxon>Kordiimonas</taxon>
    </lineage>
</organism>
<dbReference type="CDD" id="cd06422">
    <property type="entry name" value="NTP_transferase_like_1"/>
    <property type="match status" value="1"/>
</dbReference>
<dbReference type="Proteomes" id="UP001595444">
    <property type="component" value="Unassembled WGS sequence"/>
</dbReference>
<keyword evidence="2" id="KW-0548">Nucleotidyltransferase</keyword>
<dbReference type="SUPFAM" id="SSF53448">
    <property type="entry name" value="Nucleotide-diphospho-sugar transferases"/>
    <property type="match status" value="1"/>
</dbReference>
<dbReference type="InterPro" id="IPR050065">
    <property type="entry name" value="GlmU-like"/>
</dbReference>
<dbReference type="EMBL" id="JBHRSL010000001">
    <property type="protein sequence ID" value="MFC3050370.1"/>
    <property type="molecule type" value="Genomic_DNA"/>
</dbReference>
<name>A0ABV7D0Y7_9PROT</name>
<reference evidence="5" key="1">
    <citation type="journal article" date="2019" name="Int. J. Syst. Evol. Microbiol.">
        <title>The Global Catalogue of Microorganisms (GCM) 10K type strain sequencing project: providing services to taxonomists for standard genome sequencing and annotation.</title>
        <authorList>
            <consortium name="The Broad Institute Genomics Platform"/>
            <consortium name="The Broad Institute Genome Sequencing Center for Infectious Disease"/>
            <person name="Wu L."/>
            <person name="Ma J."/>
        </authorList>
    </citation>
    <scope>NUCLEOTIDE SEQUENCE [LARGE SCALE GENOMIC DNA]</scope>
    <source>
        <strain evidence="5">KCTC 62164</strain>
    </source>
</reference>
<evidence type="ECO:0000256" key="1">
    <source>
        <dbReference type="ARBA" id="ARBA00022679"/>
    </source>
</evidence>
<gene>
    <name evidence="4" type="ORF">ACFOKA_00475</name>
</gene>
<accession>A0ABV7D0Y7</accession>
<evidence type="ECO:0000256" key="2">
    <source>
        <dbReference type="ARBA" id="ARBA00022695"/>
    </source>
</evidence>
<dbReference type="Pfam" id="PF00483">
    <property type="entry name" value="NTP_transferase"/>
    <property type="match status" value="1"/>
</dbReference>
<evidence type="ECO:0000259" key="3">
    <source>
        <dbReference type="Pfam" id="PF00483"/>
    </source>
</evidence>
<proteinExistence type="predicted"/>
<dbReference type="PANTHER" id="PTHR43584:SF8">
    <property type="entry name" value="N-ACETYLMURAMATE ALPHA-1-PHOSPHATE URIDYLYLTRANSFERASE"/>
    <property type="match status" value="1"/>
</dbReference>
<dbReference type="PANTHER" id="PTHR43584">
    <property type="entry name" value="NUCLEOTIDYL TRANSFERASE"/>
    <property type="match status" value="1"/>
</dbReference>
<dbReference type="InterPro" id="IPR005835">
    <property type="entry name" value="NTP_transferase_dom"/>
</dbReference>
<dbReference type="Gene3D" id="3.90.550.10">
    <property type="entry name" value="Spore Coat Polysaccharide Biosynthesis Protein SpsA, Chain A"/>
    <property type="match status" value="1"/>
</dbReference>
<feature type="domain" description="Nucleotidyl transferase" evidence="3">
    <location>
        <begin position="5"/>
        <end position="238"/>
    </location>
</feature>
<evidence type="ECO:0000313" key="5">
    <source>
        <dbReference type="Proteomes" id="UP001595444"/>
    </source>
</evidence>